<dbReference type="GO" id="GO:0005524">
    <property type="term" value="F:ATP binding"/>
    <property type="evidence" value="ECO:0007669"/>
    <property type="project" value="UniProtKB-KW"/>
</dbReference>
<dbReference type="SMART" id="SM00091">
    <property type="entry name" value="PAS"/>
    <property type="match status" value="1"/>
</dbReference>
<dbReference type="InterPro" id="IPR003661">
    <property type="entry name" value="HisK_dim/P_dom"/>
</dbReference>
<evidence type="ECO:0000256" key="13">
    <source>
        <dbReference type="ARBA" id="ARBA00023136"/>
    </source>
</evidence>
<evidence type="ECO:0000256" key="8">
    <source>
        <dbReference type="ARBA" id="ARBA00022741"/>
    </source>
</evidence>
<evidence type="ECO:0000256" key="12">
    <source>
        <dbReference type="ARBA" id="ARBA00023012"/>
    </source>
</evidence>
<name>A0A397QEK2_9HYPH</name>
<evidence type="ECO:0000256" key="6">
    <source>
        <dbReference type="ARBA" id="ARBA00022679"/>
    </source>
</evidence>
<dbReference type="PIRSF" id="PIRSF037532">
    <property type="entry name" value="STHK_NtrY"/>
    <property type="match status" value="1"/>
</dbReference>
<keyword evidence="9 19" id="KW-0418">Kinase</keyword>
<organism evidence="19 20">
    <name type="scientific">Dichotomicrobium thermohalophilum</name>
    <dbReference type="NCBI Taxonomy" id="933063"/>
    <lineage>
        <taxon>Bacteria</taxon>
        <taxon>Pseudomonadati</taxon>
        <taxon>Pseudomonadota</taxon>
        <taxon>Alphaproteobacteria</taxon>
        <taxon>Hyphomicrobiales</taxon>
        <taxon>Hyphomicrobiaceae</taxon>
        <taxon>Dichotomicrobium</taxon>
    </lineage>
</organism>
<dbReference type="CDD" id="cd00082">
    <property type="entry name" value="HisKA"/>
    <property type="match status" value="1"/>
</dbReference>
<evidence type="ECO:0000259" key="18">
    <source>
        <dbReference type="PROSITE" id="PS50885"/>
    </source>
</evidence>
<dbReference type="GO" id="GO:0000155">
    <property type="term" value="F:phosphorelay sensor kinase activity"/>
    <property type="evidence" value="ECO:0007669"/>
    <property type="project" value="InterPro"/>
</dbReference>
<proteinExistence type="predicted"/>
<feature type="transmembrane region" description="Helical" evidence="15">
    <location>
        <begin position="299"/>
        <end position="324"/>
    </location>
</feature>
<dbReference type="AlphaFoldDB" id="A0A397QEK2"/>
<accession>A0A397QEK2</accession>
<dbReference type="SUPFAM" id="SSF55785">
    <property type="entry name" value="PYP-like sensor domain (PAS domain)"/>
    <property type="match status" value="1"/>
</dbReference>
<dbReference type="EC" id="2.7.13.3" evidence="3"/>
<evidence type="ECO:0000256" key="4">
    <source>
        <dbReference type="ARBA" id="ARBA00022475"/>
    </source>
</evidence>
<dbReference type="InterPro" id="IPR035965">
    <property type="entry name" value="PAS-like_dom_sf"/>
</dbReference>
<evidence type="ECO:0000313" key="20">
    <source>
        <dbReference type="Proteomes" id="UP000266273"/>
    </source>
</evidence>
<dbReference type="InterPro" id="IPR013767">
    <property type="entry name" value="PAS_fold"/>
</dbReference>
<keyword evidence="8" id="KW-0547">Nucleotide-binding</keyword>
<evidence type="ECO:0000256" key="10">
    <source>
        <dbReference type="ARBA" id="ARBA00022840"/>
    </source>
</evidence>
<comment type="catalytic activity">
    <reaction evidence="1">
        <text>ATP + protein L-histidine = ADP + protein N-phospho-L-histidine.</text>
        <dbReference type="EC" id="2.7.13.3"/>
    </reaction>
</comment>
<dbReference type="InterPro" id="IPR004358">
    <property type="entry name" value="Sig_transdc_His_kin-like_C"/>
</dbReference>
<keyword evidence="6" id="KW-0808">Transferase</keyword>
<dbReference type="SMART" id="SM00387">
    <property type="entry name" value="HATPase_c"/>
    <property type="match status" value="1"/>
</dbReference>
<dbReference type="OrthoDB" id="9776727at2"/>
<dbReference type="GO" id="GO:0006355">
    <property type="term" value="P:regulation of DNA-templated transcription"/>
    <property type="evidence" value="ECO:0007669"/>
    <property type="project" value="InterPro"/>
</dbReference>
<dbReference type="PROSITE" id="PS50112">
    <property type="entry name" value="PAS"/>
    <property type="match status" value="1"/>
</dbReference>
<dbReference type="Pfam" id="PF00989">
    <property type="entry name" value="PAS"/>
    <property type="match status" value="1"/>
</dbReference>
<evidence type="ECO:0000256" key="14">
    <source>
        <dbReference type="SAM" id="MobiDB-lite"/>
    </source>
</evidence>
<dbReference type="Pfam" id="PF00512">
    <property type="entry name" value="HisKA"/>
    <property type="match status" value="1"/>
</dbReference>
<keyword evidence="20" id="KW-1185">Reference proteome</keyword>
<feature type="domain" description="HAMP" evidence="18">
    <location>
        <begin position="325"/>
        <end position="379"/>
    </location>
</feature>
<protein>
    <recommendedName>
        <fullName evidence="3">histidine kinase</fullName>
        <ecNumber evidence="3">2.7.13.3</ecNumber>
    </recommendedName>
</protein>
<evidence type="ECO:0000256" key="15">
    <source>
        <dbReference type="SAM" id="Phobius"/>
    </source>
</evidence>
<dbReference type="PANTHER" id="PTHR43065">
    <property type="entry name" value="SENSOR HISTIDINE KINASE"/>
    <property type="match status" value="1"/>
</dbReference>
<dbReference type="SMART" id="SM00304">
    <property type="entry name" value="HAMP"/>
    <property type="match status" value="1"/>
</dbReference>
<keyword evidence="13 15" id="KW-0472">Membrane</keyword>
<dbReference type="RefSeq" id="WP_119061282.1">
    <property type="nucleotide sequence ID" value="NZ_QXDF01000001.1"/>
</dbReference>
<dbReference type="NCBIfam" id="TIGR00229">
    <property type="entry name" value="sensory_box"/>
    <property type="match status" value="1"/>
</dbReference>
<dbReference type="InterPro" id="IPR017232">
    <property type="entry name" value="NtrY"/>
</dbReference>
<feature type="compositionally biased region" description="Basic and acidic residues" evidence="14">
    <location>
        <begin position="768"/>
        <end position="779"/>
    </location>
</feature>
<dbReference type="Gene3D" id="1.10.287.130">
    <property type="match status" value="1"/>
</dbReference>
<dbReference type="PRINTS" id="PR00344">
    <property type="entry name" value="BCTRLSENSOR"/>
</dbReference>
<feature type="region of interest" description="Disordered" evidence="14">
    <location>
        <begin position="1"/>
        <end position="22"/>
    </location>
</feature>
<dbReference type="PANTHER" id="PTHR43065:SF10">
    <property type="entry name" value="PEROXIDE STRESS-ACTIVATED HISTIDINE KINASE MAK3"/>
    <property type="match status" value="1"/>
</dbReference>
<feature type="transmembrane region" description="Helical" evidence="15">
    <location>
        <begin position="103"/>
        <end position="126"/>
    </location>
</feature>
<feature type="transmembrane region" description="Helical" evidence="15">
    <location>
        <begin position="60"/>
        <end position="83"/>
    </location>
</feature>
<evidence type="ECO:0000256" key="11">
    <source>
        <dbReference type="ARBA" id="ARBA00022989"/>
    </source>
</evidence>
<gene>
    <name evidence="19" type="ORF">BXY53_1600</name>
</gene>
<dbReference type="Gene3D" id="6.10.340.10">
    <property type="match status" value="1"/>
</dbReference>
<feature type="region of interest" description="Disordered" evidence="14">
    <location>
        <begin position="741"/>
        <end position="779"/>
    </location>
</feature>
<dbReference type="InterPro" id="IPR003660">
    <property type="entry name" value="HAMP_dom"/>
</dbReference>
<comment type="caution">
    <text evidence="19">The sequence shown here is derived from an EMBL/GenBank/DDBJ whole genome shotgun (WGS) entry which is preliminary data.</text>
</comment>
<keyword evidence="7 15" id="KW-0812">Transmembrane</keyword>
<reference evidence="19 20" key="1">
    <citation type="submission" date="2018-08" db="EMBL/GenBank/DDBJ databases">
        <title>Genomic Encyclopedia of Archaeal and Bacterial Type Strains, Phase II (KMG-II): from individual species to whole genera.</title>
        <authorList>
            <person name="Goeker M."/>
        </authorList>
    </citation>
    <scope>NUCLEOTIDE SEQUENCE [LARGE SCALE GENOMIC DNA]</scope>
    <source>
        <strain evidence="19 20">DSM 5002</strain>
    </source>
</reference>
<dbReference type="Pfam" id="PF00672">
    <property type="entry name" value="HAMP"/>
    <property type="match status" value="1"/>
</dbReference>
<dbReference type="CDD" id="cd00130">
    <property type="entry name" value="PAS"/>
    <property type="match status" value="1"/>
</dbReference>
<dbReference type="InterPro" id="IPR036097">
    <property type="entry name" value="HisK_dim/P_sf"/>
</dbReference>
<dbReference type="InterPro" id="IPR005467">
    <property type="entry name" value="His_kinase_dom"/>
</dbReference>
<sequence length="779" mass="84810">MTVARPENTTAALPAGEPQQHSGLAGRRVGLAIVCLALLSGFSTYLILTGLTPIVPTHGVVVSMLLVNGLLIAAMLGMVGWQLLGLWRARKQQAAAARLHTRIVGLFSVIALMPAILLVIFATLSLDRGLDNWFSTRIQSIIANSIDVASAYVNEQGQVIRSDALGMARELESSVQLLSEDPEAFEKFLTAQAALRAIPLAYVIDGEREPVAEASSRSEIGYKKPPAQALDAAEEGRIVELALQSSGAVGALTKIAGTDDRYLYVIRPVNPKVLGHLRTTRANAAEYSQLEQRRAGIQVAFAAMFISISLTFLLAAIWAGLWFADRLVAPIRQLIDAAYAVSQGNLDVAVPPASKKEDDVGKLSTAFNRMTADLRAQRNELVNANLQLDERRRFTEAVLSGVTAGVIGLDRKGKVTLVNRSALELLHTSEDSLVGKPLEKTLPEFAELMGEAKKQGKKPVQTHIKLLREDGERNFAVRVTREASQDKDYGFVVTFDDITELVVAQRTSAWADVARRIAHEIKNPLTPIQLSAERIRRRYGDQIEGDREVFDRCTETIVRHVGDIRRMVDEFSAFARMPKPVIESHDVNDIVREALVLFQMSNSEITYKLEVADTPVITNCDRRLLAQAMTNLIKNASEAVESAAQAQREAGHDFAGQVTARVTAQDQSVLIEVLDNGCGLPKEDRHRLIEPYVTTRQKGTGLGLAIVQKIVEQHQGTLELSDAEPSADVEAGDTRGARVSITMPLSEGGNNAADTSSGSSQQRGARKNAREKQGVSHGI</sequence>
<evidence type="ECO:0000256" key="9">
    <source>
        <dbReference type="ARBA" id="ARBA00022777"/>
    </source>
</evidence>
<feature type="domain" description="PAS" evidence="17">
    <location>
        <begin position="391"/>
        <end position="444"/>
    </location>
</feature>
<evidence type="ECO:0000256" key="1">
    <source>
        <dbReference type="ARBA" id="ARBA00000085"/>
    </source>
</evidence>
<keyword evidence="10" id="KW-0067">ATP-binding</keyword>
<dbReference type="InterPro" id="IPR036890">
    <property type="entry name" value="HATPase_C_sf"/>
</dbReference>
<dbReference type="GO" id="GO:0005886">
    <property type="term" value="C:plasma membrane"/>
    <property type="evidence" value="ECO:0007669"/>
    <property type="project" value="UniProtKB-SubCell"/>
</dbReference>
<feature type="compositionally biased region" description="Polar residues" evidence="14">
    <location>
        <begin position="748"/>
        <end position="763"/>
    </location>
</feature>
<dbReference type="EMBL" id="QXDF01000001">
    <property type="protein sequence ID" value="RIA56494.1"/>
    <property type="molecule type" value="Genomic_DNA"/>
</dbReference>
<evidence type="ECO:0000256" key="2">
    <source>
        <dbReference type="ARBA" id="ARBA00004651"/>
    </source>
</evidence>
<dbReference type="InterPro" id="IPR003594">
    <property type="entry name" value="HATPase_dom"/>
</dbReference>
<keyword evidence="4" id="KW-1003">Cell membrane</keyword>
<dbReference type="InterPro" id="IPR045671">
    <property type="entry name" value="NtrY-like_N"/>
</dbReference>
<dbReference type="SUPFAM" id="SSF55874">
    <property type="entry name" value="ATPase domain of HSP90 chaperone/DNA topoisomerase II/histidine kinase"/>
    <property type="match status" value="1"/>
</dbReference>
<evidence type="ECO:0000259" key="16">
    <source>
        <dbReference type="PROSITE" id="PS50109"/>
    </source>
</evidence>
<evidence type="ECO:0000259" key="17">
    <source>
        <dbReference type="PROSITE" id="PS50112"/>
    </source>
</evidence>
<comment type="subcellular location">
    <subcellularLocation>
        <location evidence="2">Cell membrane</location>
        <topology evidence="2">Multi-pass membrane protein</topology>
    </subcellularLocation>
</comment>
<dbReference type="Gene3D" id="3.30.450.20">
    <property type="entry name" value="PAS domain"/>
    <property type="match status" value="1"/>
</dbReference>
<dbReference type="SMART" id="SM00388">
    <property type="entry name" value="HisKA"/>
    <property type="match status" value="1"/>
</dbReference>
<evidence type="ECO:0000256" key="7">
    <source>
        <dbReference type="ARBA" id="ARBA00022692"/>
    </source>
</evidence>
<evidence type="ECO:0000256" key="3">
    <source>
        <dbReference type="ARBA" id="ARBA00012438"/>
    </source>
</evidence>
<keyword evidence="5" id="KW-0597">Phosphoprotein</keyword>
<keyword evidence="12" id="KW-0902">Two-component regulatory system</keyword>
<dbReference type="Pfam" id="PF19312">
    <property type="entry name" value="NtrY_N"/>
    <property type="match status" value="1"/>
</dbReference>
<dbReference type="SUPFAM" id="SSF47384">
    <property type="entry name" value="Homodimeric domain of signal transducing histidine kinase"/>
    <property type="match status" value="1"/>
</dbReference>
<dbReference type="Pfam" id="PF02518">
    <property type="entry name" value="HATPase_c"/>
    <property type="match status" value="1"/>
</dbReference>
<dbReference type="InterPro" id="IPR000014">
    <property type="entry name" value="PAS"/>
</dbReference>
<feature type="transmembrane region" description="Helical" evidence="15">
    <location>
        <begin position="29"/>
        <end position="48"/>
    </location>
</feature>
<dbReference type="CDD" id="cd06225">
    <property type="entry name" value="HAMP"/>
    <property type="match status" value="1"/>
</dbReference>
<feature type="domain" description="Histidine kinase" evidence="16">
    <location>
        <begin position="516"/>
        <end position="747"/>
    </location>
</feature>
<dbReference type="PROSITE" id="PS50109">
    <property type="entry name" value="HIS_KIN"/>
    <property type="match status" value="1"/>
</dbReference>
<dbReference type="Gene3D" id="3.30.565.10">
    <property type="entry name" value="Histidine kinase-like ATPase, C-terminal domain"/>
    <property type="match status" value="1"/>
</dbReference>
<dbReference type="SUPFAM" id="SSF158472">
    <property type="entry name" value="HAMP domain-like"/>
    <property type="match status" value="1"/>
</dbReference>
<evidence type="ECO:0000256" key="5">
    <source>
        <dbReference type="ARBA" id="ARBA00022553"/>
    </source>
</evidence>
<dbReference type="Proteomes" id="UP000266273">
    <property type="component" value="Unassembled WGS sequence"/>
</dbReference>
<keyword evidence="11 15" id="KW-1133">Transmembrane helix</keyword>
<evidence type="ECO:0000313" key="19">
    <source>
        <dbReference type="EMBL" id="RIA56494.1"/>
    </source>
</evidence>
<dbReference type="PROSITE" id="PS50885">
    <property type="entry name" value="HAMP"/>
    <property type="match status" value="1"/>
</dbReference>